<feature type="region of interest" description="Disordered" evidence="1">
    <location>
        <begin position="102"/>
        <end position="270"/>
    </location>
</feature>
<sequence>MSKKQSQKPPRPEGEKSQERTRRPTSMSEDSLYRALILARWLMPPGDAEKPVSHEAQRVPSTAASPKGPSKCHEETRTHQKQSSRPATALARIVTAAAVSALGSSVLSSQSSVPGPALAPRSASGTLTPPPPPPTPQPQVAPGTAAFPKAESQAPPKGAKAKNGTSAEKESNTSSINQTASPKPHPKGASRRGKFSKQKPLTSSGSKNAPELKKKPPASSPTVSSSVVGAAGPGATKTAPRAIRPREENSSSSSCSGGGNASPTSVRFGGTTVHHVEIGPGRHLHPITRGHRTRSGLSYINAPAEKKGNKVVVKFPPGKEGKLRRHRERQAAMARYWLRTEQEEAEWRAEATRAAEREALEYCKEPASPLHGTAPLSPGADIGKAGEPLSSLAPAQTASEPSAAGSDGREDATKTETRQDITAGP</sequence>
<evidence type="ECO:0000313" key="2">
    <source>
        <dbReference type="EMBL" id="KAL1876578.1"/>
    </source>
</evidence>
<feature type="region of interest" description="Disordered" evidence="1">
    <location>
        <begin position="45"/>
        <end position="88"/>
    </location>
</feature>
<feature type="compositionally biased region" description="Basic residues" evidence="1">
    <location>
        <begin position="184"/>
        <end position="197"/>
    </location>
</feature>
<feature type="region of interest" description="Disordered" evidence="1">
    <location>
        <begin position="1"/>
        <end position="31"/>
    </location>
</feature>
<feature type="compositionally biased region" description="Basic and acidic residues" evidence="1">
    <location>
        <begin position="47"/>
        <end position="57"/>
    </location>
</feature>
<reference evidence="2 3" key="1">
    <citation type="journal article" date="2024" name="Commun. Biol.">
        <title>Comparative genomic analysis of thermophilic fungi reveals convergent evolutionary adaptations and gene losses.</title>
        <authorList>
            <person name="Steindorff A.S."/>
            <person name="Aguilar-Pontes M.V."/>
            <person name="Robinson A.J."/>
            <person name="Andreopoulos B."/>
            <person name="LaButti K."/>
            <person name="Kuo A."/>
            <person name="Mondo S."/>
            <person name="Riley R."/>
            <person name="Otillar R."/>
            <person name="Haridas S."/>
            <person name="Lipzen A."/>
            <person name="Grimwood J."/>
            <person name="Schmutz J."/>
            <person name="Clum A."/>
            <person name="Reid I.D."/>
            <person name="Moisan M.C."/>
            <person name="Butler G."/>
            <person name="Nguyen T.T.M."/>
            <person name="Dewar K."/>
            <person name="Conant G."/>
            <person name="Drula E."/>
            <person name="Henrissat B."/>
            <person name="Hansel C."/>
            <person name="Singer S."/>
            <person name="Hutchinson M.I."/>
            <person name="de Vries R.P."/>
            <person name="Natvig D.O."/>
            <person name="Powell A.J."/>
            <person name="Tsang A."/>
            <person name="Grigoriev I.V."/>
        </authorList>
    </citation>
    <scope>NUCLEOTIDE SEQUENCE [LARGE SCALE GENOMIC DNA]</scope>
    <source>
        <strain evidence="2 3">ATCC 24622</strain>
    </source>
</reference>
<feature type="compositionally biased region" description="Pro residues" evidence="1">
    <location>
        <begin position="128"/>
        <end position="139"/>
    </location>
</feature>
<evidence type="ECO:0000256" key="1">
    <source>
        <dbReference type="SAM" id="MobiDB-lite"/>
    </source>
</evidence>
<proteinExistence type="predicted"/>
<gene>
    <name evidence="2" type="ORF">VTK73DRAFT_9242</name>
</gene>
<accession>A0ABR3XKS3</accession>
<organism evidence="2 3">
    <name type="scientific">Phialemonium thermophilum</name>
    <dbReference type="NCBI Taxonomy" id="223376"/>
    <lineage>
        <taxon>Eukaryota</taxon>
        <taxon>Fungi</taxon>
        <taxon>Dikarya</taxon>
        <taxon>Ascomycota</taxon>
        <taxon>Pezizomycotina</taxon>
        <taxon>Sordariomycetes</taxon>
        <taxon>Sordariomycetidae</taxon>
        <taxon>Cephalothecales</taxon>
        <taxon>Cephalothecaceae</taxon>
        <taxon>Phialemonium</taxon>
    </lineage>
</organism>
<comment type="caution">
    <text evidence="2">The sequence shown here is derived from an EMBL/GenBank/DDBJ whole genome shotgun (WGS) entry which is preliminary data.</text>
</comment>
<dbReference type="Proteomes" id="UP001586593">
    <property type="component" value="Unassembled WGS sequence"/>
</dbReference>
<feature type="region of interest" description="Disordered" evidence="1">
    <location>
        <begin position="364"/>
        <end position="425"/>
    </location>
</feature>
<feature type="compositionally biased region" description="Basic and acidic residues" evidence="1">
    <location>
        <begin position="407"/>
        <end position="419"/>
    </location>
</feature>
<name>A0ABR3XKS3_9PEZI</name>
<feature type="compositionally biased region" description="Low complexity" evidence="1">
    <location>
        <begin position="102"/>
        <end position="113"/>
    </location>
</feature>
<dbReference type="EMBL" id="JAZHXJ010000075">
    <property type="protein sequence ID" value="KAL1876578.1"/>
    <property type="molecule type" value="Genomic_DNA"/>
</dbReference>
<feature type="compositionally biased region" description="Polar residues" evidence="1">
    <location>
        <begin position="172"/>
        <end position="181"/>
    </location>
</feature>
<feature type="compositionally biased region" description="Low complexity" evidence="1">
    <location>
        <begin position="220"/>
        <end position="242"/>
    </location>
</feature>
<feature type="compositionally biased region" description="Basic and acidic residues" evidence="1">
    <location>
        <begin position="10"/>
        <end position="22"/>
    </location>
</feature>
<keyword evidence="3" id="KW-1185">Reference proteome</keyword>
<protein>
    <submittedName>
        <fullName evidence="2">Uncharacterized protein</fullName>
    </submittedName>
</protein>
<evidence type="ECO:0000313" key="3">
    <source>
        <dbReference type="Proteomes" id="UP001586593"/>
    </source>
</evidence>